<dbReference type="PANTHER" id="PTHR46300:SF7">
    <property type="entry name" value="P450, PUTATIVE (EUROFUNG)-RELATED"/>
    <property type="match status" value="1"/>
</dbReference>
<evidence type="ECO:0008006" key="11">
    <source>
        <dbReference type="Google" id="ProtNLM"/>
    </source>
</evidence>
<dbReference type="PRINTS" id="PR00463">
    <property type="entry name" value="EP450I"/>
</dbReference>
<evidence type="ECO:0000256" key="3">
    <source>
        <dbReference type="ARBA" id="ARBA00010617"/>
    </source>
</evidence>
<keyword evidence="10" id="KW-1185">Reference proteome</keyword>
<comment type="pathway">
    <text evidence="2">Secondary metabolite biosynthesis.</text>
</comment>
<keyword evidence="7" id="KW-0408">Iron</keyword>
<dbReference type="GO" id="GO:0016705">
    <property type="term" value="F:oxidoreductase activity, acting on paired donors, with incorporation or reduction of molecular oxygen"/>
    <property type="evidence" value="ECO:0007669"/>
    <property type="project" value="InterPro"/>
</dbReference>
<sequence>MLETLSTMSVVFGLVVVAGTVAWKLRLSRAPAPLPPGPKGLPVVGNIFDLPRSQPWLTYSKWAKEYGPIVHLHVPGQSLIIVNDVDYALDMLDKKGRQYSNRPKFIMGGEIVGWDQGPALIQFSKPWSEFRRILAQFLGSRAKVDASYSRIIRESTLELLREISQTPQDWSLHGRRFAASIVLKIAYGYKAGGNDDDLVTLVYRAMDQFSETPAPGAYAVDIFPFLRYLPEWFPGTGWKKQAAFYRETLETMLNRPYEMVRQQMSQGMTTRCVVSDLVDSFGDQELTPELQHTVKWVAAGIYSGGAETTAGVVETFFLAMTLHQDAQRKSQEELNEMLGQGVLPTLADRERLPYTEALILEVFRKYSIGTFGFPHVAVEDVVHDGYYIPKGSIVIANNWFGLQCTRVLIYRTLIFFRLFYHDDKIYANPDKFLPERFIACAARDKELDPRTITFGFGRR</sequence>
<keyword evidence="6" id="KW-0560">Oxidoreductase</keyword>
<evidence type="ECO:0000256" key="2">
    <source>
        <dbReference type="ARBA" id="ARBA00005179"/>
    </source>
</evidence>
<dbReference type="SUPFAM" id="SSF48264">
    <property type="entry name" value="Cytochrome P450"/>
    <property type="match status" value="1"/>
</dbReference>
<dbReference type="Proteomes" id="UP001383192">
    <property type="component" value="Unassembled WGS sequence"/>
</dbReference>
<protein>
    <recommendedName>
        <fullName evidence="11">O-methylsterigmatocystin oxidoreductase</fullName>
    </recommendedName>
</protein>
<dbReference type="AlphaFoldDB" id="A0AAW0CS65"/>
<evidence type="ECO:0000256" key="5">
    <source>
        <dbReference type="ARBA" id="ARBA00022723"/>
    </source>
</evidence>
<evidence type="ECO:0000256" key="1">
    <source>
        <dbReference type="ARBA" id="ARBA00001971"/>
    </source>
</evidence>
<keyword evidence="5" id="KW-0479">Metal-binding</keyword>
<evidence type="ECO:0000256" key="6">
    <source>
        <dbReference type="ARBA" id="ARBA00023002"/>
    </source>
</evidence>
<keyword evidence="4" id="KW-0349">Heme</keyword>
<keyword evidence="8" id="KW-0503">Monooxygenase</keyword>
<dbReference type="InterPro" id="IPR050364">
    <property type="entry name" value="Cytochrome_P450_fung"/>
</dbReference>
<evidence type="ECO:0000256" key="4">
    <source>
        <dbReference type="ARBA" id="ARBA00022617"/>
    </source>
</evidence>
<comment type="caution">
    <text evidence="9">The sequence shown here is derived from an EMBL/GenBank/DDBJ whole genome shotgun (WGS) entry which is preliminary data.</text>
</comment>
<dbReference type="Gene3D" id="1.10.630.10">
    <property type="entry name" value="Cytochrome P450"/>
    <property type="match status" value="1"/>
</dbReference>
<evidence type="ECO:0000256" key="7">
    <source>
        <dbReference type="ARBA" id="ARBA00023004"/>
    </source>
</evidence>
<accession>A0AAW0CS65</accession>
<dbReference type="GO" id="GO:0020037">
    <property type="term" value="F:heme binding"/>
    <property type="evidence" value="ECO:0007669"/>
    <property type="project" value="InterPro"/>
</dbReference>
<reference evidence="9 10" key="1">
    <citation type="submission" date="2024-01" db="EMBL/GenBank/DDBJ databases">
        <title>A draft genome for a cacao thread blight-causing isolate of Paramarasmius palmivorus.</title>
        <authorList>
            <person name="Baruah I.K."/>
            <person name="Bukari Y."/>
            <person name="Amoako-Attah I."/>
            <person name="Meinhardt L.W."/>
            <person name="Bailey B.A."/>
            <person name="Cohen S.P."/>
        </authorList>
    </citation>
    <scope>NUCLEOTIDE SEQUENCE [LARGE SCALE GENOMIC DNA]</scope>
    <source>
        <strain evidence="9 10">GH-12</strain>
    </source>
</reference>
<dbReference type="EMBL" id="JAYKXP010000031">
    <property type="protein sequence ID" value="KAK7041957.1"/>
    <property type="molecule type" value="Genomic_DNA"/>
</dbReference>
<dbReference type="InterPro" id="IPR001128">
    <property type="entry name" value="Cyt_P450"/>
</dbReference>
<dbReference type="InterPro" id="IPR002401">
    <property type="entry name" value="Cyt_P450_E_grp-I"/>
</dbReference>
<comment type="cofactor">
    <cofactor evidence="1">
        <name>heme</name>
        <dbReference type="ChEBI" id="CHEBI:30413"/>
    </cofactor>
</comment>
<name>A0AAW0CS65_9AGAR</name>
<dbReference type="PANTHER" id="PTHR46300">
    <property type="entry name" value="P450, PUTATIVE (EUROFUNG)-RELATED-RELATED"/>
    <property type="match status" value="1"/>
</dbReference>
<dbReference type="GO" id="GO:0005506">
    <property type="term" value="F:iron ion binding"/>
    <property type="evidence" value="ECO:0007669"/>
    <property type="project" value="InterPro"/>
</dbReference>
<organism evidence="9 10">
    <name type="scientific">Paramarasmius palmivorus</name>
    <dbReference type="NCBI Taxonomy" id="297713"/>
    <lineage>
        <taxon>Eukaryota</taxon>
        <taxon>Fungi</taxon>
        <taxon>Dikarya</taxon>
        <taxon>Basidiomycota</taxon>
        <taxon>Agaricomycotina</taxon>
        <taxon>Agaricomycetes</taxon>
        <taxon>Agaricomycetidae</taxon>
        <taxon>Agaricales</taxon>
        <taxon>Marasmiineae</taxon>
        <taxon>Marasmiaceae</taxon>
        <taxon>Paramarasmius</taxon>
    </lineage>
</organism>
<dbReference type="GO" id="GO:0004497">
    <property type="term" value="F:monooxygenase activity"/>
    <property type="evidence" value="ECO:0007669"/>
    <property type="project" value="UniProtKB-KW"/>
</dbReference>
<proteinExistence type="inferred from homology"/>
<comment type="similarity">
    <text evidence="3">Belongs to the cytochrome P450 family.</text>
</comment>
<dbReference type="CDD" id="cd11065">
    <property type="entry name" value="CYP64-like"/>
    <property type="match status" value="1"/>
</dbReference>
<gene>
    <name evidence="9" type="ORF">VNI00_008939</name>
</gene>
<evidence type="ECO:0000256" key="8">
    <source>
        <dbReference type="ARBA" id="ARBA00023033"/>
    </source>
</evidence>
<dbReference type="Pfam" id="PF00067">
    <property type="entry name" value="p450"/>
    <property type="match status" value="1"/>
</dbReference>
<dbReference type="InterPro" id="IPR036396">
    <property type="entry name" value="Cyt_P450_sf"/>
</dbReference>
<evidence type="ECO:0000313" key="9">
    <source>
        <dbReference type="EMBL" id="KAK7041957.1"/>
    </source>
</evidence>
<evidence type="ECO:0000313" key="10">
    <source>
        <dbReference type="Proteomes" id="UP001383192"/>
    </source>
</evidence>